<dbReference type="EMBL" id="MU856847">
    <property type="protein sequence ID" value="KAK4157676.1"/>
    <property type="molecule type" value="Genomic_DNA"/>
</dbReference>
<feature type="transmembrane region" description="Helical" evidence="9">
    <location>
        <begin position="299"/>
        <end position="321"/>
    </location>
</feature>
<reference evidence="11" key="1">
    <citation type="journal article" date="2023" name="Mol. Phylogenet. Evol.">
        <title>Genome-scale phylogeny and comparative genomics of the fungal order Sordariales.</title>
        <authorList>
            <person name="Hensen N."/>
            <person name="Bonometti L."/>
            <person name="Westerberg I."/>
            <person name="Brannstrom I.O."/>
            <person name="Guillou S."/>
            <person name="Cros-Aarteil S."/>
            <person name="Calhoun S."/>
            <person name="Haridas S."/>
            <person name="Kuo A."/>
            <person name="Mondo S."/>
            <person name="Pangilinan J."/>
            <person name="Riley R."/>
            <person name="LaButti K."/>
            <person name="Andreopoulos B."/>
            <person name="Lipzen A."/>
            <person name="Chen C."/>
            <person name="Yan M."/>
            <person name="Daum C."/>
            <person name="Ng V."/>
            <person name="Clum A."/>
            <person name="Steindorff A."/>
            <person name="Ohm R.A."/>
            <person name="Martin F."/>
            <person name="Silar P."/>
            <person name="Natvig D.O."/>
            <person name="Lalanne C."/>
            <person name="Gautier V."/>
            <person name="Ament-Velasquez S.L."/>
            <person name="Kruys A."/>
            <person name="Hutchinson M.I."/>
            <person name="Powell A.J."/>
            <person name="Barry K."/>
            <person name="Miller A.N."/>
            <person name="Grigoriev I.V."/>
            <person name="Debuchy R."/>
            <person name="Gladieux P."/>
            <person name="Hiltunen Thoren M."/>
            <person name="Johannesson H."/>
        </authorList>
    </citation>
    <scope>NUCLEOTIDE SEQUENCE</scope>
    <source>
        <strain evidence="11">CBS 538.74</strain>
    </source>
</reference>
<accession>A0AAN6VVQ0</accession>
<feature type="compositionally biased region" description="Basic and acidic residues" evidence="8">
    <location>
        <begin position="41"/>
        <end position="60"/>
    </location>
</feature>
<dbReference type="SUPFAM" id="SSF52799">
    <property type="entry name" value="(Phosphotyrosine protein) phosphatases II"/>
    <property type="match status" value="1"/>
</dbReference>
<dbReference type="Gene3D" id="3.90.190.10">
    <property type="entry name" value="Protein tyrosine phosphatase superfamily"/>
    <property type="match status" value="1"/>
</dbReference>
<reference evidence="11" key="2">
    <citation type="submission" date="2023-05" db="EMBL/GenBank/DDBJ databases">
        <authorList>
            <consortium name="Lawrence Berkeley National Laboratory"/>
            <person name="Steindorff A."/>
            <person name="Hensen N."/>
            <person name="Bonometti L."/>
            <person name="Westerberg I."/>
            <person name="Brannstrom I.O."/>
            <person name="Guillou S."/>
            <person name="Cros-Aarteil S."/>
            <person name="Calhoun S."/>
            <person name="Haridas S."/>
            <person name="Kuo A."/>
            <person name="Mondo S."/>
            <person name="Pangilinan J."/>
            <person name="Riley R."/>
            <person name="Labutti K."/>
            <person name="Andreopoulos B."/>
            <person name="Lipzen A."/>
            <person name="Chen C."/>
            <person name="Yanf M."/>
            <person name="Daum C."/>
            <person name="Ng V."/>
            <person name="Clum A."/>
            <person name="Ohm R."/>
            <person name="Martin F."/>
            <person name="Silar P."/>
            <person name="Natvig D."/>
            <person name="Lalanne C."/>
            <person name="Gautier V."/>
            <person name="Ament-Velasquez S.L."/>
            <person name="Kruys A."/>
            <person name="Hutchinson M.I."/>
            <person name="Powell A.J."/>
            <person name="Barry K."/>
            <person name="Miller A.N."/>
            <person name="Grigoriev I.V."/>
            <person name="Debuchy R."/>
            <person name="Gladieux P."/>
            <person name="Thoren M.H."/>
            <person name="Johannesson H."/>
        </authorList>
    </citation>
    <scope>NUCLEOTIDE SEQUENCE</scope>
    <source>
        <strain evidence="11">CBS 538.74</strain>
    </source>
</reference>
<evidence type="ECO:0000259" key="10">
    <source>
        <dbReference type="PROSITE" id="PS50054"/>
    </source>
</evidence>
<dbReference type="PROSITE" id="PS00383">
    <property type="entry name" value="TYR_PHOSPHATASE_1"/>
    <property type="match status" value="1"/>
</dbReference>
<keyword evidence="9" id="KW-1133">Transmembrane helix</keyword>
<evidence type="ECO:0000256" key="9">
    <source>
        <dbReference type="SAM" id="Phobius"/>
    </source>
</evidence>
<dbReference type="InterPro" id="IPR004861">
    <property type="entry name" value="Siw14-like"/>
</dbReference>
<evidence type="ECO:0000256" key="7">
    <source>
        <dbReference type="ARBA" id="ARBA00047927"/>
    </source>
</evidence>
<evidence type="ECO:0000256" key="8">
    <source>
        <dbReference type="SAM" id="MobiDB-lite"/>
    </source>
</evidence>
<dbReference type="GO" id="GO:0005737">
    <property type="term" value="C:cytoplasm"/>
    <property type="evidence" value="ECO:0007669"/>
    <property type="project" value="UniProtKB-SubCell"/>
</dbReference>
<keyword evidence="9" id="KW-0472">Membrane</keyword>
<evidence type="ECO:0000256" key="3">
    <source>
        <dbReference type="ARBA" id="ARBA00022490"/>
    </source>
</evidence>
<evidence type="ECO:0000256" key="4">
    <source>
        <dbReference type="ARBA" id="ARBA00022801"/>
    </source>
</evidence>
<feature type="domain" description="Tyrosine-protein phosphatase" evidence="10">
    <location>
        <begin position="140"/>
        <end position="291"/>
    </location>
</feature>
<dbReference type="InterPro" id="IPR020422">
    <property type="entry name" value="TYR_PHOSPHATASE_DUAL_dom"/>
</dbReference>
<dbReference type="PROSITE" id="PS50054">
    <property type="entry name" value="TYR_PHOSPHATASE_DUAL"/>
    <property type="match status" value="1"/>
</dbReference>
<proteinExistence type="inferred from homology"/>
<gene>
    <name evidence="11" type="ORF">C8A00DRAFT_39957</name>
</gene>
<comment type="catalytic activity">
    <reaction evidence="6">
        <text>5-diphospho-1D-myo-inositol 1,2,3,4,6-pentakisphosphate + H2O = 1D-myo-inositol hexakisphosphate + phosphate + H(+)</text>
        <dbReference type="Rhea" id="RHEA:22384"/>
        <dbReference type="ChEBI" id="CHEBI:15377"/>
        <dbReference type="ChEBI" id="CHEBI:15378"/>
        <dbReference type="ChEBI" id="CHEBI:43474"/>
        <dbReference type="ChEBI" id="CHEBI:58130"/>
        <dbReference type="ChEBI" id="CHEBI:58628"/>
        <dbReference type="EC" id="3.6.1.52"/>
    </reaction>
    <physiologicalReaction direction="left-to-right" evidence="6">
        <dbReference type="Rhea" id="RHEA:22385"/>
    </physiologicalReaction>
</comment>
<comment type="catalytic activity">
    <reaction evidence="7">
        <text>1,5-bis(diphospho)-1D-myo-inositol 2,3,4,6-tetrakisphosphate + H2O = 1-diphospho-1D-myo-inositol 2,3,4,5,6-pentakisphosphate + phosphate + 2 H(+)</text>
        <dbReference type="Rhea" id="RHEA:79699"/>
        <dbReference type="ChEBI" id="CHEBI:15377"/>
        <dbReference type="ChEBI" id="CHEBI:15378"/>
        <dbReference type="ChEBI" id="CHEBI:43474"/>
        <dbReference type="ChEBI" id="CHEBI:74946"/>
        <dbReference type="ChEBI" id="CHEBI:77983"/>
        <dbReference type="EC" id="3.6.1.52"/>
    </reaction>
    <physiologicalReaction direction="left-to-right" evidence="7">
        <dbReference type="Rhea" id="RHEA:79700"/>
    </physiologicalReaction>
</comment>
<evidence type="ECO:0000256" key="1">
    <source>
        <dbReference type="ARBA" id="ARBA00004496"/>
    </source>
</evidence>
<evidence type="ECO:0000313" key="11">
    <source>
        <dbReference type="EMBL" id="KAK4157676.1"/>
    </source>
</evidence>
<keyword evidence="4" id="KW-0378">Hydrolase</keyword>
<comment type="similarity">
    <text evidence="5">Belongs to the protein-tyrosine phosphatase family. Atypical dual-specificity phosphatase Siw14-like subfamily.</text>
</comment>
<protein>
    <recommendedName>
        <fullName evidence="2">diphosphoinositol-polyphosphate diphosphatase</fullName>
        <ecNumber evidence="2">3.6.1.52</ecNumber>
    </recommendedName>
</protein>
<dbReference type="Pfam" id="PF03162">
    <property type="entry name" value="Y_phosphatase2"/>
    <property type="match status" value="1"/>
</dbReference>
<evidence type="ECO:0000313" key="12">
    <source>
        <dbReference type="Proteomes" id="UP001302745"/>
    </source>
</evidence>
<dbReference type="EC" id="3.6.1.52" evidence="2"/>
<keyword evidence="12" id="KW-1185">Reference proteome</keyword>
<name>A0AAN6VVQ0_9PEZI</name>
<feature type="region of interest" description="Disordered" evidence="8">
    <location>
        <begin position="41"/>
        <end position="84"/>
    </location>
</feature>
<evidence type="ECO:0000256" key="6">
    <source>
        <dbReference type="ARBA" id="ARBA00047342"/>
    </source>
</evidence>
<dbReference type="AlphaFoldDB" id="A0AAN6VVQ0"/>
<dbReference type="GO" id="GO:0016791">
    <property type="term" value="F:phosphatase activity"/>
    <property type="evidence" value="ECO:0007669"/>
    <property type="project" value="TreeGrafter"/>
</dbReference>
<dbReference type="InterPro" id="IPR016130">
    <property type="entry name" value="Tyr_Pase_AS"/>
</dbReference>
<comment type="subcellular location">
    <subcellularLocation>
        <location evidence="1">Cytoplasm</location>
    </subcellularLocation>
</comment>
<dbReference type="PANTHER" id="PTHR31126:SF48">
    <property type="entry name" value="INOSITOL PHOSPHATASE SIW14"/>
    <property type="match status" value="1"/>
</dbReference>
<sequence>MNCNTRVATPVLLGSTGMSEKVVVSKRSARLYFDYDMEKQPEENEVKRAVKKDESDERHRQSSATTSTTHSSQSSLEPSPMVRPADGQLQVDTLVLEPQRHRQSDLELRDAFHPPTTKQRLAYSVHDLERNLPVEDRPVNFGIVVPGVYRSSFPQSEDYSFVEGLKLKTIVTLVRKDFPQGYDAFLHKNDIKHVVFDMKGTKKEAIPTTTMKAILRVVLDRRNHPLLIHCNHGKHRTGCVVGVVRKLSGWNLNNVIDEYKTYAEPKARECDINYISGFELANISNLFRETNAPFRTTSFLRATVFSLVMLIVWFVSGPTIARDMIAEGPRRD</sequence>
<dbReference type="PANTHER" id="PTHR31126">
    <property type="entry name" value="TYROSINE-PROTEIN PHOSPHATASE"/>
    <property type="match status" value="1"/>
</dbReference>
<feature type="compositionally biased region" description="Low complexity" evidence="8">
    <location>
        <begin position="62"/>
        <end position="75"/>
    </location>
</feature>
<comment type="caution">
    <text evidence="11">The sequence shown here is derived from an EMBL/GenBank/DDBJ whole genome shotgun (WGS) entry which is preliminary data.</text>
</comment>
<keyword evidence="9" id="KW-0812">Transmembrane</keyword>
<organism evidence="11 12">
    <name type="scientific">Chaetomidium leptoderma</name>
    <dbReference type="NCBI Taxonomy" id="669021"/>
    <lineage>
        <taxon>Eukaryota</taxon>
        <taxon>Fungi</taxon>
        <taxon>Dikarya</taxon>
        <taxon>Ascomycota</taxon>
        <taxon>Pezizomycotina</taxon>
        <taxon>Sordariomycetes</taxon>
        <taxon>Sordariomycetidae</taxon>
        <taxon>Sordariales</taxon>
        <taxon>Chaetomiaceae</taxon>
        <taxon>Chaetomidium</taxon>
    </lineage>
</organism>
<dbReference type="InterPro" id="IPR029021">
    <property type="entry name" value="Prot-tyrosine_phosphatase-like"/>
</dbReference>
<keyword evidence="3" id="KW-0963">Cytoplasm</keyword>
<evidence type="ECO:0000256" key="5">
    <source>
        <dbReference type="ARBA" id="ARBA00044949"/>
    </source>
</evidence>
<dbReference type="Proteomes" id="UP001302745">
    <property type="component" value="Unassembled WGS sequence"/>
</dbReference>
<dbReference type="FunFam" id="3.90.190.10:FF:000035">
    <property type="entry name" value="Tyrosine phosphatase, putative"/>
    <property type="match status" value="1"/>
</dbReference>
<dbReference type="GO" id="GO:0052840">
    <property type="term" value="F:inositol diphosphate tetrakisphosphate diphosphatase activity"/>
    <property type="evidence" value="ECO:0007669"/>
    <property type="project" value="TreeGrafter"/>
</dbReference>
<evidence type="ECO:0000256" key="2">
    <source>
        <dbReference type="ARBA" id="ARBA00012527"/>
    </source>
</evidence>